<evidence type="ECO:0000256" key="3">
    <source>
        <dbReference type="ARBA" id="ARBA00022833"/>
    </source>
</evidence>
<dbReference type="Proteomes" id="UP000002279">
    <property type="component" value="Chromosome 3"/>
</dbReference>
<dbReference type="GeneTree" id="ENSGT00440000034605"/>
<reference evidence="6 7" key="1">
    <citation type="journal article" date="2008" name="Nature">
        <title>Genome analysis of the platypus reveals unique signatures of evolution.</title>
        <authorList>
            <person name="Warren W.C."/>
            <person name="Hillier L.W."/>
            <person name="Marshall Graves J.A."/>
            <person name="Birney E."/>
            <person name="Ponting C.P."/>
            <person name="Grutzner F."/>
            <person name="Belov K."/>
            <person name="Miller W."/>
            <person name="Clarke L."/>
            <person name="Chinwalla A.T."/>
            <person name="Yang S.P."/>
            <person name="Heger A."/>
            <person name="Locke D.P."/>
            <person name="Miethke P."/>
            <person name="Waters P.D."/>
            <person name="Veyrunes F."/>
            <person name="Fulton L."/>
            <person name="Fulton B."/>
            <person name="Graves T."/>
            <person name="Wallis J."/>
            <person name="Puente X.S."/>
            <person name="Lopez-Otin C."/>
            <person name="Ordonez G.R."/>
            <person name="Eichler E.E."/>
            <person name="Chen L."/>
            <person name="Cheng Z."/>
            <person name="Deakin J.E."/>
            <person name="Alsop A."/>
            <person name="Thompson K."/>
            <person name="Kirby P."/>
            <person name="Papenfuss A.T."/>
            <person name="Wakefield M.J."/>
            <person name="Olender T."/>
            <person name="Lancet D."/>
            <person name="Huttley G.A."/>
            <person name="Smit A.F."/>
            <person name="Pask A."/>
            <person name="Temple-Smith P."/>
            <person name="Batzer M.A."/>
            <person name="Walker J.A."/>
            <person name="Konkel M.K."/>
            <person name="Harris R.S."/>
            <person name="Whittington C.M."/>
            <person name="Wong E.S."/>
            <person name="Gemmell N.J."/>
            <person name="Buschiazzo E."/>
            <person name="Vargas Jentzsch I.M."/>
            <person name="Merkel A."/>
            <person name="Schmitz J."/>
            <person name="Zemann A."/>
            <person name="Churakov G."/>
            <person name="Kriegs J.O."/>
            <person name="Brosius J."/>
            <person name="Murchison E.P."/>
            <person name="Sachidanandam R."/>
            <person name="Smith C."/>
            <person name="Hannon G.J."/>
            <person name="Tsend-Ayush E."/>
            <person name="McMillan D."/>
            <person name="Attenborough R."/>
            <person name="Rens W."/>
            <person name="Ferguson-Smith M."/>
            <person name="Lefevre C.M."/>
            <person name="Sharp J.A."/>
            <person name="Nicholas K.R."/>
            <person name="Ray D.A."/>
            <person name="Kube M."/>
            <person name="Reinhardt R."/>
            <person name="Pringle T.H."/>
            <person name="Taylor J."/>
            <person name="Jones R.C."/>
            <person name="Nixon B."/>
            <person name="Dacheux J.L."/>
            <person name="Niwa H."/>
            <person name="Sekita Y."/>
            <person name="Huang X."/>
            <person name="Stark A."/>
            <person name="Kheradpour P."/>
            <person name="Kellis M."/>
            <person name="Flicek P."/>
            <person name="Chen Y."/>
            <person name="Webber C."/>
            <person name="Hardison R."/>
            <person name="Nelson J."/>
            <person name="Hallsworth-Pepin K."/>
            <person name="Delehaunty K."/>
            <person name="Markovic C."/>
            <person name="Minx P."/>
            <person name="Feng Y."/>
            <person name="Kremitzki C."/>
            <person name="Mitreva M."/>
            <person name="Glasscock J."/>
            <person name="Wylie T."/>
            <person name="Wohldmann P."/>
            <person name="Thiru P."/>
            <person name="Nhan M.N."/>
            <person name="Pohl C.S."/>
            <person name="Smith S.M."/>
            <person name="Hou S."/>
            <person name="Nefedov M."/>
            <person name="de Jong P.J."/>
            <person name="Renfree M.B."/>
            <person name="Mardis E.R."/>
            <person name="Wilson R.K."/>
        </authorList>
    </citation>
    <scope>NUCLEOTIDE SEQUENCE [LARGE SCALE GENOMIC DNA]</scope>
    <source>
        <strain evidence="6 7">Glennie</strain>
    </source>
</reference>
<reference evidence="6" key="3">
    <citation type="submission" date="2025-09" db="UniProtKB">
        <authorList>
            <consortium name="Ensembl"/>
        </authorList>
    </citation>
    <scope>IDENTIFICATION</scope>
    <source>
        <strain evidence="6">Glennie</strain>
    </source>
</reference>
<dbReference type="PANTHER" id="PTHR25465:SF14">
    <property type="entry name" value="E3 UBIQUITIN-PROTEIN LIGASE TRIM65"/>
    <property type="match status" value="1"/>
</dbReference>
<dbReference type="Bgee" id="ENSOANG00000007388">
    <property type="expression patterns" value="Expressed in fibroblast and 8 other cell types or tissues"/>
</dbReference>
<keyword evidence="2 4" id="KW-0863">Zinc-finger</keyword>
<evidence type="ECO:0000256" key="4">
    <source>
        <dbReference type="PROSITE-ProRule" id="PRU00024"/>
    </source>
</evidence>
<sequence length="264" mass="29605">MASEKGLDPQERLPHDGTCDACEPDEAQAAVKVCEDCGFCFCRPHADEHGRKYRAHRLGGFVPHSAATLPGQGGGGEHKQECDKLERKKCEEHGQELSLYCKKDEQIICVLCAVTGAHQHHHLITLDEAYEAMRVNRSEMKLCVQQEFEKVRQLVSEEERKAIHLVDLQEAVATAHVTEVLAEIHFHMEKLMTDMAEVKRQLGAFNDLALLKPEVIEQVAHLTYMARGEGVVVPKNPSLSESFWALYSTSKVSKERLFGGKMES</sequence>
<evidence type="ECO:0000256" key="1">
    <source>
        <dbReference type="ARBA" id="ARBA00022723"/>
    </source>
</evidence>
<keyword evidence="1" id="KW-0479">Metal-binding</keyword>
<dbReference type="Gene3D" id="4.10.830.40">
    <property type="match status" value="1"/>
</dbReference>
<gene>
    <name evidence="6" type="primary">TRIM44</name>
</gene>
<evidence type="ECO:0000259" key="5">
    <source>
        <dbReference type="PROSITE" id="PS50119"/>
    </source>
</evidence>
<proteinExistence type="predicted"/>
<accession>A0A6I8P0X6</accession>
<dbReference type="AlphaFoldDB" id="A0A6I8P0X6"/>
<keyword evidence="3" id="KW-0862">Zinc</keyword>
<feature type="domain" description="B box-type" evidence="5">
    <location>
        <begin position="85"/>
        <end position="126"/>
    </location>
</feature>
<evidence type="ECO:0000313" key="7">
    <source>
        <dbReference type="Proteomes" id="UP000002279"/>
    </source>
</evidence>
<dbReference type="PANTHER" id="PTHR25465">
    <property type="entry name" value="B-BOX DOMAIN CONTAINING"/>
    <property type="match status" value="1"/>
</dbReference>
<dbReference type="GO" id="GO:0008270">
    <property type="term" value="F:zinc ion binding"/>
    <property type="evidence" value="ECO:0007669"/>
    <property type="project" value="UniProtKB-KW"/>
</dbReference>
<evidence type="ECO:0000313" key="6">
    <source>
        <dbReference type="Ensembl" id="ENSOANP00000047469.1"/>
    </source>
</evidence>
<dbReference type="Gene3D" id="3.30.160.60">
    <property type="entry name" value="Classic Zinc Finger"/>
    <property type="match status" value="1"/>
</dbReference>
<dbReference type="Ensembl" id="ENSOANT00000048493.1">
    <property type="protein sequence ID" value="ENSOANP00000047469.1"/>
    <property type="gene ID" value="ENSOANG00000007388.2"/>
</dbReference>
<evidence type="ECO:0000256" key="2">
    <source>
        <dbReference type="ARBA" id="ARBA00022771"/>
    </source>
</evidence>
<dbReference type="InterPro" id="IPR000315">
    <property type="entry name" value="Znf_B-box"/>
</dbReference>
<dbReference type="SUPFAM" id="SSF57845">
    <property type="entry name" value="B-box zinc-binding domain"/>
    <property type="match status" value="1"/>
</dbReference>
<dbReference type="PROSITE" id="PS50119">
    <property type="entry name" value="ZF_BBOX"/>
    <property type="match status" value="1"/>
</dbReference>
<keyword evidence="7" id="KW-1185">Reference proteome</keyword>
<protein>
    <submittedName>
        <fullName evidence="6">Tripartite motif containing 44</fullName>
    </submittedName>
</protein>
<organism evidence="6 7">
    <name type="scientific">Ornithorhynchus anatinus</name>
    <name type="common">Duckbill platypus</name>
    <dbReference type="NCBI Taxonomy" id="9258"/>
    <lineage>
        <taxon>Eukaryota</taxon>
        <taxon>Metazoa</taxon>
        <taxon>Chordata</taxon>
        <taxon>Craniata</taxon>
        <taxon>Vertebrata</taxon>
        <taxon>Euteleostomi</taxon>
        <taxon>Mammalia</taxon>
        <taxon>Monotremata</taxon>
        <taxon>Ornithorhynchidae</taxon>
        <taxon>Ornithorhynchus</taxon>
    </lineage>
</organism>
<reference evidence="6" key="2">
    <citation type="submission" date="2025-08" db="UniProtKB">
        <authorList>
            <consortium name="Ensembl"/>
        </authorList>
    </citation>
    <scope>IDENTIFICATION</scope>
    <source>
        <strain evidence="6">Glennie</strain>
    </source>
</reference>
<dbReference type="Pfam" id="PF00643">
    <property type="entry name" value="zf-B_box"/>
    <property type="match status" value="1"/>
</dbReference>
<name>A0A6I8P0X6_ORNAN</name>
<dbReference type="CDD" id="cd19841">
    <property type="entry name" value="Bbox1_TRIM44"/>
    <property type="match status" value="1"/>
</dbReference>
<dbReference type="SMART" id="SM00336">
    <property type="entry name" value="BBOX"/>
    <property type="match status" value="1"/>
</dbReference>
<dbReference type="InterPro" id="IPR051051">
    <property type="entry name" value="E3_ubiq-ligase_TRIM/RNF"/>
</dbReference>